<sequence>MVTTLGKPLREVVLEDISGQGGLMVSSVSSSVRGGERQIVCRRDERVFLVEGVDETPLCERFGRLFDLVENKSVSVAEMFLLGWGTGGEAWLWRRPLRAWEEEMLGECQTLLLDIPLHAHSSNRWLWQPDFADGYTVCGAYQLLTDQDMTPLDVAASLIWHTQVPLKVFIFAWRLFRDRLPTKANMITRDILPVEDHLCVSGCGAVESAQHVFLSYSTFGSLWSLVNSWIGSSLVTAQTLSDHFV</sequence>
<keyword evidence="3" id="KW-1185">Reference proteome</keyword>
<evidence type="ECO:0000313" key="2">
    <source>
        <dbReference type="EMBL" id="GAU37007.1"/>
    </source>
</evidence>
<reference evidence="3" key="1">
    <citation type="journal article" date="2017" name="Front. Plant Sci.">
        <title>Climate Clever Clovers: New Paradigm to Reduce the Environmental Footprint of Ruminants by Breeding Low Methanogenic Forages Utilizing Haplotype Variation.</title>
        <authorList>
            <person name="Kaur P."/>
            <person name="Appels R."/>
            <person name="Bayer P.E."/>
            <person name="Keeble-Gagnere G."/>
            <person name="Wang J."/>
            <person name="Hirakawa H."/>
            <person name="Shirasawa K."/>
            <person name="Vercoe P."/>
            <person name="Stefanova K."/>
            <person name="Durmic Z."/>
            <person name="Nichols P."/>
            <person name="Revell C."/>
            <person name="Isobe S.N."/>
            <person name="Edwards D."/>
            <person name="Erskine W."/>
        </authorList>
    </citation>
    <scope>NUCLEOTIDE SEQUENCE [LARGE SCALE GENOMIC DNA]</scope>
    <source>
        <strain evidence="3">cv. Daliak</strain>
    </source>
</reference>
<dbReference type="Pfam" id="PF13966">
    <property type="entry name" value="zf-RVT"/>
    <property type="match status" value="1"/>
</dbReference>
<protein>
    <recommendedName>
        <fullName evidence="1">Reverse transcriptase zinc-binding domain-containing protein</fullName>
    </recommendedName>
</protein>
<dbReference type="PANTHER" id="PTHR36617">
    <property type="entry name" value="PROTEIN, PUTATIVE-RELATED"/>
    <property type="match status" value="1"/>
</dbReference>
<accession>A0A2Z6P3Q8</accession>
<dbReference type="AlphaFoldDB" id="A0A2Z6P3Q8"/>
<proteinExistence type="predicted"/>
<feature type="domain" description="Reverse transcriptase zinc-binding" evidence="1">
    <location>
        <begin position="135"/>
        <end position="223"/>
    </location>
</feature>
<name>A0A2Z6P3Q8_TRISU</name>
<evidence type="ECO:0000313" key="3">
    <source>
        <dbReference type="Proteomes" id="UP000242715"/>
    </source>
</evidence>
<dbReference type="EMBL" id="DF973649">
    <property type="protein sequence ID" value="GAU37007.1"/>
    <property type="molecule type" value="Genomic_DNA"/>
</dbReference>
<dbReference type="OrthoDB" id="1418194at2759"/>
<organism evidence="2 3">
    <name type="scientific">Trifolium subterraneum</name>
    <name type="common">Subterranean clover</name>
    <dbReference type="NCBI Taxonomy" id="3900"/>
    <lineage>
        <taxon>Eukaryota</taxon>
        <taxon>Viridiplantae</taxon>
        <taxon>Streptophyta</taxon>
        <taxon>Embryophyta</taxon>
        <taxon>Tracheophyta</taxon>
        <taxon>Spermatophyta</taxon>
        <taxon>Magnoliopsida</taxon>
        <taxon>eudicotyledons</taxon>
        <taxon>Gunneridae</taxon>
        <taxon>Pentapetalae</taxon>
        <taxon>rosids</taxon>
        <taxon>fabids</taxon>
        <taxon>Fabales</taxon>
        <taxon>Fabaceae</taxon>
        <taxon>Papilionoideae</taxon>
        <taxon>50 kb inversion clade</taxon>
        <taxon>NPAAA clade</taxon>
        <taxon>Hologalegina</taxon>
        <taxon>IRL clade</taxon>
        <taxon>Trifolieae</taxon>
        <taxon>Trifolium</taxon>
    </lineage>
</organism>
<dbReference type="InterPro" id="IPR026960">
    <property type="entry name" value="RVT-Znf"/>
</dbReference>
<evidence type="ECO:0000259" key="1">
    <source>
        <dbReference type="Pfam" id="PF13966"/>
    </source>
</evidence>
<dbReference type="Proteomes" id="UP000242715">
    <property type="component" value="Unassembled WGS sequence"/>
</dbReference>
<dbReference type="PANTHER" id="PTHR36617:SF5">
    <property type="entry name" value="OS05G0421675 PROTEIN"/>
    <property type="match status" value="1"/>
</dbReference>
<gene>
    <name evidence="2" type="ORF">TSUD_150430</name>
</gene>